<dbReference type="HOGENOM" id="CLU_069356_15_12_6"/>
<sequence length="221" mass="25657">MNKIKILSITLEKRIISKNENDHSHQVIGQETEMTSKLEIRHKQRQDEIINAARRCFRRCGFHAASMSQIASEAQLSVGQIYRYFANKDAIIEEMVRRIIDFRIAQMDIDARTDHFPEVLALRKSLNEDDDALMLEVAAEATRNPRVMAMLEEADARMFANGCAHMKRMHPHLSDEHIRCCVEVFATMMEGTVYRRLTPQKSDPQHLQEIYQDIVSMLINK</sequence>
<reference evidence="4 5" key="1">
    <citation type="journal article" date="2002" name="Proc. Natl. Acad. Sci. U.S.A.">
        <title>Extensive mosaic structure revealed by the complete genome sequence of uropathogenic Escherichia coli.</title>
        <authorList>
            <person name="Welch R.A."/>
            <person name="Burland V."/>
            <person name="Plunkett G.III."/>
            <person name="Redford P."/>
            <person name="Roesch P."/>
            <person name="Rasko D."/>
            <person name="Buckles E.L."/>
            <person name="Liou S.R."/>
            <person name="Boutin A."/>
            <person name="Hackett J."/>
            <person name="Stroud D."/>
            <person name="Mayhew G.F."/>
            <person name="Rose D.J."/>
            <person name="Zhou S."/>
            <person name="Schwartz D.C."/>
            <person name="Perna N.T."/>
            <person name="Mobley H.L."/>
            <person name="Donnenberg M.S."/>
            <person name="Blattner F.R."/>
        </authorList>
    </citation>
    <scope>NUCLEOTIDE SEQUENCE [LARGE SCALE GENOMIC DNA]</scope>
    <source>
        <strain evidence="5">CFT073 / ATCC 700928 / UPEC</strain>
    </source>
</reference>
<dbReference type="InterPro" id="IPR009057">
    <property type="entry name" value="Homeodomain-like_sf"/>
</dbReference>
<dbReference type="InterPro" id="IPR001647">
    <property type="entry name" value="HTH_TetR"/>
</dbReference>
<evidence type="ECO:0000259" key="3">
    <source>
        <dbReference type="PROSITE" id="PS50977"/>
    </source>
</evidence>
<dbReference type="STRING" id="199310.c1760"/>
<dbReference type="InterPro" id="IPR023772">
    <property type="entry name" value="DNA-bd_HTH_TetR-type_CS"/>
</dbReference>
<dbReference type="SMR" id="A0A0H2V7A4"/>
<keyword evidence="1 2" id="KW-0238">DNA-binding</keyword>
<proteinExistence type="predicted"/>
<dbReference type="eggNOG" id="COG1309">
    <property type="taxonomic scope" value="Bacteria"/>
</dbReference>
<keyword evidence="5" id="KW-1185">Reference proteome</keyword>
<name>A0A0H2V7A4_ECOL6</name>
<dbReference type="Proteomes" id="UP000001410">
    <property type="component" value="Chromosome"/>
</dbReference>
<evidence type="ECO:0000256" key="1">
    <source>
        <dbReference type="ARBA" id="ARBA00023125"/>
    </source>
</evidence>
<feature type="DNA-binding region" description="H-T-H motif" evidence="2">
    <location>
        <begin position="66"/>
        <end position="85"/>
    </location>
</feature>
<accession>A0A0H2V7A4</accession>
<dbReference type="PROSITE" id="PS50977">
    <property type="entry name" value="HTH_TETR_2"/>
    <property type="match status" value="1"/>
</dbReference>
<dbReference type="PANTHER" id="PTHR30055:SF226">
    <property type="entry name" value="HTH-TYPE TRANSCRIPTIONAL REGULATOR PKSA"/>
    <property type="match status" value="1"/>
</dbReference>
<evidence type="ECO:0000313" key="5">
    <source>
        <dbReference type="Proteomes" id="UP000001410"/>
    </source>
</evidence>
<dbReference type="EMBL" id="AE014075">
    <property type="protein sequence ID" value="AAN80226.1"/>
    <property type="molecule type" value="Genomic_DNA"/>
</dbReference>
<dbReference type="PRINTS" id="PR00455">
    <property type="entry name" value="HTHTETR"/>
</dbReference>
<evidence type="ECO:0000313" key="4">
    <source>
        <dbReference type="EMBL" id="AAN80226.1"/>
    </source>
</evidence>
<dbReference type="PROSITE" id="PS01081">
    <property type="entry name" value="HTH_TETR_1"/>
    <property type="match status" value="1"/>
</dbReference>
<dbReference type="InterPro" id="IPR050109">
    <property type="entry name" value="HTH-type_TetR-like_transc_reg"/>
</dbReference>
<dbReference type="SUPFAM" id="SSF46689">
    <property type="entry name" value="Homeodomain-like"/>
    <property type="match status" value="1"/>
</dbReference>
<dbReference type="Pfam" id="PF00440">
    <property type="entry name" value="TetR_N"/>
    <property type="match status" value="1"/>
</dbReference>
<gene>
    <name evidence="4" type="ordered locus">c1760</name>
</gene>
<dbReference type="Gene3D" id="1.10.357.10">
    <property type="entry name" value="Tetracycline Repressor, domain 2"/>
    <property type="match status" value="1"/>
</dbReference>
<organism evidence="4 5">
    <name type="scientific">Escherichia coli O6:H1 (strain CFT073 / ATCC 700928 / UPEC)</name>
    <dbReference type="NCBI Taxonomy" id="199310"/>
    <lineage>
        <taxon>Bacteria</taxon>
        <taxon>Pseudomonadati</taxon>
        <taxon>Pseudomonadota</taxon>
        <taxon>Gammaproteobacteria</taxon>
        <taxon>Enterobacterales</taxon>
        <taxon>Enterobacteriaceae</taxon>
        <taxon>Escherichia</taxon>
    </lineage>
</organism>
<dbReference type="PANTHER" id="PTHR30055">
    <property type="entry name" value="HTH-TYPE TRANSCRIPTIONAL REGULATOR RUTR"/>
    <property type="match status" value="1"/>
</dbReference>
<evidence type="ECO:0000256" key="2">
    <source>
        <dbReference type="PROSITE-ProRule" id="PRU00335"/>
    </source>
</evidence>
<dbReference type="KEGG" id="ecc:c1760"/>
<dbReference type="AlphaFoldDB" id="A0A0H2V7A4"/>
<protein>
    <submittedName>
        <fullName evidence="4">Putative transcriptional repressor</fullName>
    </submittedName>
</protein>
<feature type="domain" description="HTH tetR-type" evidence="3">
    <location>
        <begin position="43"/>
        <end position="103"/>
    </location>
</feature>
<dbReference type="GO" id="GO:0003700">
    <property type="term" value="F:DNA-binding transcription factor activity"/>
    <property type="evidence" value="ECO:0007669"/>
    <property type="project" value="TreeGrafter"/>
</dbReference>
<dbReference type="GO" id="GO:0000976">
    <property type="term" value="F:transcription cis-regulatory region binding"/>
    <property type="evidence" value="ECO:0007669"/>
    <property type="project" value="TreeGrafter"/>
</dbReference>